<evidence type="ECO:0000313" key="3">
    <source>
        <dbReference type="Proteomes" id="UP000179243"/>
    </source>
</evidence>
<dbReference type="AlphaFoldDB" id="A0A1F7F4X8"/>
<name>A0A1F7F4X8_UNCRA</name>
<dbReference type="InterPro" id="IPR007055">
    <property type="entry name" value="BON_dom"/>
</dbReference>
<dbReference type="InterPro" id="IPR014004">
    <property type="entry name" value="Transpt-assoc_nodulatn_dom_bac"/>
</dbReference>
<evidence type="ECO:0000313" key="2">
    <source>
        <dbReference type="EMBL" id="OGK01633.1"/>
    </source>
</evidence>
<dbReference type="PANTHER" id="PTHR34606:SF15">
    <property type="entry name" value="BON DOMAIN-CONTAINING PROTEIN"/>
    <property type="match status" value="1"/>
</dbReference>
<feature type="domain" description="BON" evidence="1">
    <location>
        <begin position="186"/>
        <end position="253"/>
    </location>
</feature>
<comment type="caution">
    <text evidence="2">The sequence shown here is derived from an EMBL/GenBank/DDBJ whole genome shotgun (WGS) entry which is preliminary data.</text>
</comment>
<dbReference type="PROSITE" id="PS50914">
    <property type="entry name" value="BON"/>
    <property type="match status" value="3"/>
</dbReference>
<dbReference type="EMBL" id="MFYX01000122">
    <property type="protein sequence ID" value="OGK01633.1"/>
    <property type="molecule type" value="Genomic_DNA"/>
</dbReference>
<protein>
    <recommendedName>
        <fullName evidence="1">BON domain-containing protein</fullName>
    </recommendedName>
</protein>
<reference evidence="2 3" key="1">
    <citation type="journal article" date="2016" name="Nat. Commun.">
        <title>Thousands of microbial genomes shed light on interconnected biogeochemical processes in an aquifer system.</title>
        <authorList>
            <person name="Anantharaman K."/>
            <person name="Brown C.T."/>
            <person name="Hug L.A."/>
            <person name="Sharon I."/>
            <person name="Castelle C.J."/>
            <person name="Probst A.J."/>
            <person name="Thomas B.C."/>
            <person name="Singh A."/>
            <person name="Wilkins M.J."/>
            <person name="Karaoz U."/>
            <person name="Brodie E.L."/>
            <person name="Williams K.H."/>
            <person name="Hubbard S.S."/>
            <person name="Banfield J.F."/>
        </authorList>
    </citation>
    <scope>NUCLEOTIDE SEQUENCE [LARGE SCALE GENOMIC DNA]</scope>
</reference>
<proteinExistence type="predicted"/>
<dbReference type="Pfam" id="PF04972">
    <property type="entry name" value="BON"/>
    <property type="match status" value="3"/>
</dbReference>
<gene>
    <name evidence="2" type="ORF">A2519_07250</name>
</gene>
<sequence>MKKLNLATKVLSAVIILGAAGVLFAIQIGGRIESSAKKSYVFKTYLKGDDIKIKTTNDSIVILTGTVSEWSHRSLAEETVAGLPGVVRVDNKLEVKGGQPAENSDIWIGMKVKTMLMFHRNVSGVKTEIDVKDGVVTLRGHAPSEAQRELTSEYVKEVEGVKSVNNDMKSSEPTKTNFEKVGDDIDDASITAQVKIALLFHKSTSAVNIKVSTNKGMVRIYGNVESSAEESLVVALVNNIKGVNGIINEMNVE</sequence>
<organism evidence="2 3">
    <name type="scientific">Candidatus Raymondbacteria bacterium RIFOXYD12_FULL_49_13</name>
    <dbReference type="NCBI Taxonomy" id="1817890"/>
    <lineage>
        <taxon>Bacteria</taxon>
        <taxon>Raymondiibacteriota</taxon>
    </lineage>
</organism>
<feature type="domain" description="BON" evidence="1">
    <location>
        <begin position="104"/>
        <end position="172"/>
    </location>
</feature>
<dbReference type="SMART" id="SM00749">
    <property type="entry name" value="BON"/>
    <property type="match status" value="3"/>
</dbReference>
<feature type="domain" description="BON" evidence="1">
    <location>
        <begin position="28"/>
        <end position="97"/>
    </location>
</feature>
<evidence type="ECO:0000259" key="1">
    <source>
        <dbReference type="PROSITE" id="PS50914"/>
    </source>
</evidence>
<dbReference type="InterPro" id="IPR051686">
    <property type="entry name" value="Lipoprotein_DolP"/>
</dbReference>
<dbReference type="PANTHER" id="PTHR34606">
    <property type="entry name" value="BON DOMAIN-CONTAINING PROTEIN"/>
    <property type="match status" value="1"/>
</dbReference>
<dbReference type="Proteomes" id="UP000179243">
    <property type="component" value="Unassembled WGS sequence"/>
</dbReference>
<accession>A0A1F7F4X8</accession>
<dbReference type="Gene3D" id="3.30.1340.30">
    <property type="match status" value="3"/>
</dbReference>